<reference evidence="1 2" key="1">
    <citation type="submission" date="2021-04" db="EMBL/GenBank/DDBJ databases">
        <authorList>
            <person name="Pira H."/>
            <person name="Risdian C."/>
            <person name="Wink J."/>
        </authorList>
    </citation>
    <scope>NUCLEOTIDE SEQUENCE [LARGE SCALE GENOMIC DNA]</scope>
    <source>
        <strain evidence="1 2">WHA3</strain>
    </source>
</reference>
<accession>A0ABS6SAI4</accession>
<organism evidence="1 2">
    <name type="scientific">Pacificimonas pallii</name>
    <dbReference type="NCBI Taxonomy" id="2827236"/>
    <lineage>
        <taxon>Bacteria</taxon>
        <taxon>Pseudomonadati</taxon>
        <taxon>Pseudomonadota</taxon>
        <taxon>Alphaproteobacteria</taxon>
        <taxon>Sphingomonadales</taxon>
        <taxon>Sphingosinicellaceae</taxon>
        <taxon>Pacificimonas</taxon>
    </lineage>
</organism>
<dbReference type="Proteomes" id="UP000722336">
    <property type="component" value="Unassembled WGS sequence"/>
</dbReference>
<comment type="caution">
    <text evidence="1">The sequence shown here is derived from an EMBL/GenBank/DDBJ whole genome shotgun (WGS) entry which is preliminary data.</text>
</comment>
<evidence type="ECO:0000313" key="1">
    <source>
        <dbReference type="EMBL" id="MBV7255397.1"/>
    </source>
</evidence>
<dbReference type="RefSeq" id="WP_218443697.1">
    <property type="nucleotide sequence ID" value="NZ_JAGSPA010000001.1"/>
</dbReference>
<gene>
    <name evidence="1" type="ORF">KCG44_01220</name>
</gene>
<protein>
    <submittedName>
        <fullName evidence="1">Uncharacterized protein</fullName>
    </submittedName>
</protein>
<keyword evidence="2" id="KW-1185">Reference proteome</keyword>
<name>A0ABS6SAI4_9SPHN</name>
<dbReference type="EMBL" id="JAGSPA010000001">
    <property type="protein sequence ID" value="MBV7255397.1"/>
    <property type="molecule type" value="Genomic_DNA"/>
</dbReference>
<sequence>MTAITKIGETALVTLHEETWHPPAHYLMDKLDFADLAWTLLRPKHVCFVRSVPEP</sequence>
<proteinExistence type="predicted"/>
<evidence type="ECO:0000313" key="2">
    <source>
        <dbReference type="Proteomes" id="UP000722336"/>
    </source>
</evidence>